<dbReference type="Gene3D" id="3.40.50.300">
    <property type="entry name" value="P-loop containing nucleotide triphosphate hydrolases"/>
    <property type="match status" value="1"/>
</dbReference>
<dbReference type="PATRIC" id="fig|1150469.3.peg.1439"/>
<dbReference type="Proteomes" id="UP000033220">
    <property type="component" value="Chromosome DSM 122"/>
</dbReference>
<accession>H6SSM4</accession>
<dbReference type="InterPro" id="IPR027417">
    <property type="entry name" value="P-loop_NTPase"/>
</dbReference>
<evidence type="ECO:0000313" key="2">
    <source>
        <dbReference type="Proteomes" id="UP000033220"/>
    </source>
</evidence>
<dbReference type="Pfam" id="PF01715">
    <property type="entry name" value="IPPT"/>
    <property type="match status" value="1"/>
</dbReference>
<dbReference type="EC" id="2.5.1.75" evidence="1"/>
<dbReference type="GO" id="GO:0052381">
    <property type="term" value="F:tRNA dimethylallyltransferase activity"/>
    <property type="evidence" value="ECO:0007669"/>
    <property type="project" value="UniProtKB-EC"/>
</dbReference>
<sequence>MARAWEVLIGTGRSLAQWWAAPAQRPALPGRSFLILVDPPRDAVRAACDARLAAMVEAGAVAEVAALVARDLNPALPVMRAVGVPDLAAHVRGALSLPEAVAQAQAATRQYAKRQATWARHQMVADLRLEGRGDTQDLESIIPALDNFIR</sequence>
<organism evidence="1 2">
    <name type="scientific">Pararhodospirillum photometricum DSM 122</name>
    <dbReference type="NCBI Taxonomy" id="1150469"/>
    <lineage>
        <taxon>Bacteria</taxon>
        <taxon>Pseudomonadati</taxon>
        <taxon>Pseudomonadota</taxon>
        <taxon>Alphaproteobacteria</taxon>
        <taxon>Rhodospirillales</taxon>
        <taxon>Rhodospirillaceae</taxon>
        <taxon>Pararhodospirillum</taxon>
    </lineage>
</organism>
<reference evidence="1 2" key="1">
    <citation type="submission" date="2012-02" db="EMBL/GenBank/DDBJ databases">
        <title>Shotgun genome sequence of Phaeospirillum photometricum DSM 122.</title>
        <authorList>
            <person name="Duquesne K."/>
            <person name="Sturgis J."/>
        </authorList>
    </citation>
    <scope>NUCLEOTIDE SEQUENCE [LARGE SCALE GENOMIC DNA]</scope>
    <source>
        <strain evidence="2">DSM122</strain>
    </source>
</reference>
<dbReference type="KEGG" id="rpm:RSPPHO_01277"/>
<keyword evidence="2" id="KW-1185">Reference proteome</keyword>
<proteinExistence type="predicted"/>
<name>H6SSM4_PARPM</name>
<evidence type="ECO:0000313" key="1">
    <source>
        <dbReference type="EMBL" id="CCG07903.1"/>
    </source>
</evidence>
<dbReference type="HOGENOM" id="CLU_1739125_0_0_5"/>
<gene>
    <name evidence="1" type="primary">miaA</name>
    <name evidence="1" type="ORF">RSPPHO_01277</name>
</gene>
<dbReference type="STRING" id="1150469.RSPPHO_01277"/>
<dbReference type="AlphaFoldDB" id="H6SSM4"/>
<dbReference type="eggNOG" id="COG0324">
    <property type="taxonomic scope" value="Bacteria"/>
</dbReference>
<dbReference type="EMBL" id="HE663493">
    <property type="protein sequence ID" value="CCG07903.1"/>
    <property type="molecule type" value="Genomic_DNA"/>
</dbReference>
<protein>
    <submittedName>
        <fullName evidence="1">tRNA Delta(2)-isopentenylpyrophosphate transferase</fullName>
        <ecNumber evidence="1">2.5.1.75</ecNumber>
    </submittedName>
</protein>
<keyword evidence="1" id="KW-0808">Transferase</keyword>